<dbReference type="InterPro" id="IPR052023">
    <property type="entry name" value="Histidine_kinase_KdpD"/>
</dbReference>
<evidence type="ECO:0000259" key="12">
    <source>
        <dbReference type="Pfam" id="PF13493"/>
    </source>
</evidence>
<evidence type="ECO:0000256" key="4">
    <source>
        <dbReference type="ARBA" id="ARBA00022692"/>
    </source>
</evidence>
<evidence type="ECO:0000256" key="5">
    <source>
        <dbReference type="ARBA" id="ARBA00022741"/>
    </source>
</evidence>
<keyword evidence="6" id="KW-0418">Kinase</keyword>
<evidence type="ECO:0000256" key="8">
    <source>
        <dbReference type="ARBA" id="ARBA00022989"/>
    </source>
</evidence>
<evidence type="ECO:0000256" key="7">
    <source>
        <dbReference type="ARBA" id="ARBA00022840"/>
    </source>
</evidence>
<evidence type="ECO:0000256" key="6">
    <source>
        <dbReference type="ARBA" id="ARBA00022777"/>
    </source>
</evidence>
<sequence>MMVGLTESNRSAAAQARAYAEAILLVAASTIMGLLLAPRWGNSAVDLLYLPAVLAAGVLGGFGPALLAALASALAYNFFFTAPHMTFRIDSANDIVTVVVLFAAAALTSQLASSIRKQARLAEAHAARNATIAGLARRLLTCTSDKEIADVATRELAMIFDCNALLVENGREPRVLSSAPGQMGLGPSDFAAAALTLDVGERAGRA</sequence>
<feature type="transmembrane region" description="Helical" evidence="11">
    <location>
        <begin position="49"/>
        <end position="75"/>
    </location>
</feature>
<accession>A0ABX6SYL9</accession>
<dbReference type="Gene3D" id="1.20.120.620">
    <property type="entry name" value="Backbone structure of the membrane domain of e. Coli histidine kinase receptor kdpd"/>
    <property type="match status" value="1"/>
</dbReference>
<name>A0ABX6SYL9_9SPHN</name>
<keyword evidence="8 11" id="KW-1133">Transmembrane helix</keyword>
<dbReference type="InterPro" id="IPR038318">
    <property type="entry name" value="KdpD_sf"/>
</dbReference>
<keyword evidence="14" id="KW-1185">Reference proteome</keyword>
<dbReference type="Proteomes" id="UP000516134">
    <property type="component" value="Chromosome"/>
</dbReference>
<keyword evidence="5" id="KW-0547">Nucleotide-binding</keyword>
<keyword evidence="2" id="KW-0597">Phosphoprotein</keyword>
<evidence type="ECO:0000256" key="9">
    <source>
        <dbReference type="ARBA" id="ARBA00023012"/>
    </source>
</evidence>
<dbReference type="EMBL" id="CP060780">
    <property type="protein sequence ID" value="QNP42671.1"/>
    <property type="molecule type" value="Genomic_DNA"/>
</dbReference>
<dbReference type="Pfam" id="PF13493">
    <property type="entry name" value="DUF4118"/>
    <property type="match status" value="1"/>
</dbReference>
<gene>
    <name evidence="13" type="ORF">H9L15_10955</name>
</gene>
<evidence type="ECO:0000256" key="3">
    <source>
        <dbReference type="ARBA" id="ARBA00022679"/>
    </source>
</evidence>
<evidence type="ECO:0000256" key="10">
    <source>
        <dbReference type="ARBA" id="ARBA00023136"/>
    </source>
</evidence>
<dbReference type="PANTHER" id="PTHR45569">
    <property type="entry name" value="SENSOR PROTEIN KDPD"/>
    <property type="match status" value="1"/>
</dbReference>
<evidence type="ECO:0000313" key="13">
    <source>
        <dbReference type="EMBL" id="QNP42671.1"/>
    </source>
</evidence>
<evidence type="ECO:0000256" key="1">
    <source>
        <dbReference type="ARBA" id="ARBA00004141"/>
    </source>
</evidence>
<dbReference type="PANTHER" id="PTHR45569:SF1">
    <property type="entry name" value="SENSOR PROTEIN KDPD"/>
    <property type="match status" value="1"/>
</dbReference>
<evidence type="ECO:0000256" key="11">
    <source>
        <dbReference type="SAM" id="Phobius"/>
    </source>
</evidence>
<organism evidence="13 14">
    <name type="scientific">Sphingomonas daechungensis</name>
    <dbReference type="NCBI Taxonomy" id="1176646"/>
    <lineage>
        <taxon>Bacteria</taxon>
        <taxon>Pseudomonadati</taxon>
        <taxon>Pseudomonadota</taxon>
        <taxon>Alphaproteobacteria</taxon>
        <taxon>Sphingomonadales</taxon>
        <taxon>Sphingomonadaceae</taxon>
        <taxon>Sphingomonas</taxon>
    </lineage>
</organism>
<keyword evidence="4 11" id="KW-0812">Transmembrane</keyword>
<reference evidence="13 14" key="1">
    <citation type="submission" date="2020-08" db="EMBL/GenBank/DDBJ databases">
        <title>Genome sequence of Sphingomonas daechungensis KACC 18115T.</title>
        <authorList>
            <person name="Hyun D.-W."/>
            <person name="Bae J.-W."/>
        </authorList>
    </citation>
    <scope>NUCLEOTIDE SEQUENCE [LARGE SCALE GENOMIC DNA]</scope>
    <source>
        <strain evidence="13 14">KACC 18115</strain>
    </source>
</reference>
<keyword evidence="3" id="KW-0808">Transferase</keyword>
<feature type="transmembrane region" description="Helical" evidence="11">
    <location>
        <begin position="18"/>
        <end position="37"/>
    </location>
</feature>
<proteinExistence type="predicted"/>
<dbReference type="InterPro" id="IPR025201">
    <property type="entry name" value="KdpD_TM"/>
</dbReference>
<comment type="subcellular location">
    <subcellularLocation>
        <location evidence="1">Membrane</location>
        <topology evidence="1">Multi-pass membrane protein</topology>
    </subcellularLocation>
</comment>
<feature type="domain" description="Sensor protein KdpD transmembrane" evidence="12">
    <location>
        <begin position="19"/>
        <end position="124"/>
    </location>
</feature>
<keyword evidence="10 11" id="KW-0472">Membrane</keyword>
<protein>
    <submittedName>
        <fullName evidence="13">DUF4118 domain-containing protein</fullName>
    </submittedName>
</protein>
<keyword evidence="7" id="KW-0067">ATP-binding</keyword>
<evidence type="ECO:0000256" key="2">
    <source>
        <dbReference type="ARBA" id="ARBA00022553"/>
    </source>
</evidence>
<keyword evidence="9" id="KW-0902">Two-component regulatory system</keyword>
<evidence type="ECO:0000313" key="14">
    <source>
        <dbReference type="Proteomes" id="UP000516134"/>
    </source>
</evidence>
<feature type="transmembrane region" description="Helical" evidence="11">
    <location>
        <begin position="95"/>
        <end position="112"/>
    </location>
</feature>